<evidence type="ECO:0000313" key="3">
    <source>
        <dbReference type="WBParaSite" id="L893_g16035.t1"/>
    </source>
</evidence>
<accession>A0A1I7YH16</accession>
<keyword evidence="2" id="KW-1185">Reference proteome</keyword>
<protein>
    <submittedName>
        <fullName evidence="3">3'-5' exonuclease domain-containing protein</fullName>
    </submittedName>
</protein>
<reference evidence="3" key="1">
    <citation type="submission" date="2016-11" db="UniProtKB">
        <authorList>
            <consortium name="WormBaseParasite"/>
        </authorList>
    </citation>
    <scope>IDENTIFICATION</scope>
</reference>
<proteinExistence type="predicted"/>
<dbReference type="AlphaFoldDB" id="A0A1I7YH16"/>
<feature type="region of interest" description="Disordered" evidence="1">
    <location>
        <begin position="1"/>
        <end position="41"/>
    </location>
</feature>
<dbReference type="WBParaSite" id="L893_g16035.t1">
    <property type="protein sequence ID" value="L893_g16035.t1"/>
    <property type="gene ID" value="L893_g16035"/>
</dbReference>
<organism evidence="2 3">
    <name type="scientific">Steinernema glaseri</name>
    <dbReference type="NCBI Taxonomy" id="37863"/>
    <lineage>
        <taxon>Eukaryota</taxon>
        <taxon>Metazoa</taxon>
        <taxon>Ecdysozoa</taxon>
        <taxon>Nematoda</taxon>
        <taxon>Chromadorea</taxon>
        <taxon>Rhabditida</taxon>
        <taxon>Tylenchina</taxon>
        <taxon>Panagrolaimomorpha</taxon>
        <taxon>Strongyloidoidea</taxon>
        <taxon>Steinernematidae</taxon>
        <taxon>Steinernema</taxon>
    </lineage>
</organism>
<evidence type="ECO:0000313" key="2">
    <source>
        <dbReference type="Proteomes" id="UP000095287"/>
    </source>
</evidence>
<dbReference type="Proteomes" id="UP000095287">
    <property type="component" value="Unplaced"/>
</dbReference>
<evidence type="ECO:0000256" key="1">
    <source>
        <dbReference type="SAM" id="MobiDB-lite"/>
    </source>
</evidence>
<name>A0A1I7YH16_9BILA</name>
<sequence>MLASPLSKQRVVGRPMEGRRPNSCVDRIADGPPADNPLAARHRPAEGVLPSGQARLRRLDIHPSQSLDDRACAFQQIPFRRLSVRTPRSHADSVDFLSGILRRSRLSLKKLTCDFETLATIDDTECGRELNRKYFSNVEELWLLVTDDSEDLCDRFQGIEADLFTNLAHITLQLHVNHMHSDRMALLLCSFMDRFQGVEVHLELHADKATTIFANLRRFSRRPFKKVKLICTDMNASSLSLARLSEAASESSIAMENLTLRDWSLSCEAHTRLVSSAMHTLRISSCEVATVDALASALRITFLNYPFYNQARKKVTRAQTAKDLGAQIEELVERPEKLPIERLELAGQCRLVGLEYLGTKAHLEFEHRVKASVPSLVVNCDDICYDD</sequence>